<evidence type="ECO:0000313" key="3">
    <source>
        <dbReference type="EMBL" id="CAF4058882.1"/>
    </source>
</evidence>
<protein>
    <submittedName>
        <fullName evidence="2">Uncharacterized protein</fullName>
    </submittedName>
</protein>
<gene>
    <name evidence="2" type="ORF">GPM918_LOCUS27073</name>
    <name evidence="3" type="ORF">SRO942_LOCUS27341</name>
</gene>
<evidence type="ECO:0000256" key="1">
    <source>
        <dbReference type="SAM" id="MobiDB-lite"/>
    </source>
</evidence>
<feature type="compositionally biased region" description="Polar residues" evidence="1">
    <location>
        <begin position="38"/>
        <end position="53"/>
    </location>
</feature>
<feature type="region of interest" description="Disordered" evidence="1">
    <location>
        <begin position="38"/>
        <end position="62"/>
    </location>
</feature>
<name>A0A815BJ04_9BILA</name>
<dbReference type="Proteomes" id="UP000681722">
    <property type="component" value="Unassembled WGS sequence"/>
</dbReference>
<dbReference type="EMBL" id="CAJOBC010023332">
    <property type="protein sequence ID" value="CAF4058882.1"/>
    <property type="molecule type" value="Genomic_DNA"/>
</dbReference>
<evidence type="ECO:0000313" key="2">
    <source>
        <dbReference type="EMBL" id="CAF1270807.1"/>
    </source>
</evidence>
<dbReference type="EMBL" id="CAJNOQ010011202">
    <property type="protein sequence ID" value="CAF1270807.1"/>
    <property type="molecule type" value="Genomic_DNA"/>
</dbReference>
<evidence type="ECO:0000313" key="4">
    <source>
        <dbReference type="Proteomes" id="UP000663829"/>
    </source>
</evidence>
<organism evidence="2 4">
    <name type="scientific">Didymodactylos carnosus</name>
    <dbReference type="NCBI Taxonomy" id="1234261"/>
    <lineage>
        <taxon>Eukaryota</taxon>
        <taxon>Metazoa</taxon>
        <taxon>Spiralia</taxon>
        <taxon>Gnathifera</taxon>
        <taxon>Rotifera</taxon>
        <taxon>Eurotatoria</taxon>
        <taxon>Bdelloidea</taxon>
        <taxon>Philodinida</taxon>
        <taxon>Philodinidae</taxon>
        <taxon>Didymodactylos</taxon>
    </lineage>
</organism>
<reference evidence="2" key="1">
    <citation type="submission" date="2021-02" db="EMBL/GenBank/DDBJ databases">
        <authorList>
            <person name="Nowell W R."/>
        </authorList>
    </citation>
    <scope>NUCLEOTIDE SEQUENCE</scope>
</reference>
<dbReference type="Proteomes" id="UP000663829">
    <property type="component" value="Unassembled WGS sequence"/>
</dbReference>
<dbReference type="AlphaFoldDB" id="A0A815BJ04"/>
<keyword evidence="4" id="KW-1185">Reference proteome</keyword>
<sequence>MLLHMHRTSDEKHERLTSFLAKLCWHLNSPPPTYCATRKQSMTPYSSSHQGQAGENKKKATTKDLVDKAKYDVPYTTIRTSCVSQLQSISIKPYHAIPYIRLDTLTSIPEDIAV</sequence>
<comment type="caution">
    <text evidence="2">The sequence shown here is derived from an EMBL/GenBank/DDBJ whole genome shotgun (WGS) entry which is preliminary data.</text>
</comment>
<proteinExistence type="predicted"/>
<accession>A0A815BJ04</accession>